<sequence length="348" mass="37396">MTALPPPLVDPSWLAERLADPDLVVLDASVGAHRHAAHRIPGARPFDLDGALSDQASDLPHTMPSAADFQRELRALGVNDRSTVVVYDGAGIYSAPRAWWMLRAMGFDRAAVLDGGLPAWQAAGHPVTTEQLPCSPGDFTARPRPGLLVDRSAVAAALADPDTAVLDARSHERFTGAAPEPRPHLRRGHLPAPPASPSPSSSPPTAATSPPRPPRPPRRRHRLPPPPRHHLRLRRHRLHPRLRRPPHHPPHPHRLRRLLVRLGPPRRRPPVRHGHLTACQRPRAGHARGRRPHSPADPCWGGFPAGGIEANSGEVPLRSVAGPNQSGSASSAGPATYSGPATYTGLAV</sequence>
<dbReference type="SMART" id="SM00450">
    <property type="entry name" value="RHOD"/>
    <property type="match status" value="1"/>
</dbReference>
<evidence type="ECO:0000256" key="1">
    <source>
        <dbReference type="ARBA" id="ARBA00022679"/>
    </source>
</evidence>
<protein>
    <submittedName>
        <fullName evidence="5">3-mercaptopyruvate sulfurtransferase</fullName>
    </submittedName>
</protein>
<comment type="caution">
    <text evidence="5">The sequence shown here is derived from an EMBL/GenBank/DDBJ whole genome shotgun (WGS) entry which is preliminary data.</text>
</comment>
<accession>A0A066Z7D7</accession>
<feature type="region of interest" description="Disordered" evidence="3">
    <location>
        <begin position="282"/>
        <end position="348"/>
    </location>
</feature>
<dbReference type="InterPro" id="IPR001763">
    <property type="entry name" value="Rhodanese-like_dom"/>
</dbReference>
<dbReference type="CDD" id="cd01448">
    <property type="entry name" value="TST_Repeat_1"/>
    <property type="match status" value="1"/>
</dbReference>
<evidence type="ECO:0000259" key="4">
    <source>
        <dbReference type="PROSITE" id="PS50206"/>
    </source>
</evidence>
<dbReference type="EMBL" id="JNBY01000073">
    <property type="protein sequence ID" value="KDN86226.1"/>
    <property type="molecule type" value="Genomic_DNA"/>
</dbReference>
<feature type="compositionally biased region" description="Polar residues" evidence="3">
    <location>
        <begin position="322"/>
        <end position="333"/>
    </location>
</feature>
<evidence type="ECO:0000313" key="6">
    <source>
        <dbReference type="Proteomes" id="UP000027178"/>
    </source>
</evidence>
<dbReference type="AlphaFoldDB" id="A0A066Z7D7"/>
<dbReference type="GO" id="GO:0004792">
    <property type="term" value="F:thiosulfate-cyanide sulfurtransferase activity"/>
    <property type="evidence" value="ECO:0007669"/>
    <property type="project" value="TreeGrafter"/>
</dbReference>
<keyword evidence="1 5" id="KW-0808">Transferase</keyword>
<dbReference type="PANTHER" id="PTHR11364">
    <property type="entry name" value="THIOSULFATE SULFERTANSFERASE"/>
    <property type="match status" value="1"/>
</dbReference>
<dbReference type="InterPro" id="IPR036873">
    <property type="entry name" value="Rhodanese-like_dom_sf"/>
</dbReference>
<feature type="compositionally biased region" description="Pro residues" evidence="3">
    <location>
        <begin position="191"/>
        <end position="202"/>
    </location>
</feature>
<dbReference type="SUPFAM" id="SSF52821">
    <property type="entry name" value="Rhodanese/Cell cycle control phosphatase"/>
    <property type="match status" value="2"/>
</dbReference>
<dbReference type="eggNOG" id="COG2897">
    <property type="taxonomic scope" value="Bacteria"/>
</dbReference>
<reference evidence="5 6" key="1">
    <citation type="submission" date="2014-05" db="EMBL/GenBank/DDBJ databases">
        <title>Draft Genome Sequence of Kitasatospora cheerisanensis KCTC 2395.</title>
        <authorList>
            <person name="Nam D.H."/>
        </authorList>
    </citation>
    <scope>NUCLEOTIDE SEQUENCE [LARGE SCALE GENOMIC DNA]</scope>
    <source>
        <strain evidence="5 6">KCTC 2395</strain>
    </source>
</reference>
<evidence type="ECO:0000256" key="3">
    <source>
        <dbReference type="SAM" id="MobiDB-lite"/>
    </source>
</evidence>
<organism evidence="5 6">
    <name type="scientific">Kitasatospora cheerisanensis KCTC 2395</name>
    <dbReference type="NCBI Taxonomy" id="1348663"/>
    <lineage>
        <taxon>Bacteria</taxon>
        <taxon>Bacillati</taxon>
        <taxon>Actinomycetota</taxon>
        <taxon>Actinomycetes</taxon>
        <taxon>Kitasatosporales</taxon>
        <taxon>Streptomycetaceae</taxon>
        <taxon>Kitasatospora</taxon>
    </lineage>
</organism>
<feature type="compositionally biased region" description="Basic residues" evidence="3">
    <location>
        <begin position="215"/>
        <end position="256"/>
    </location>
</feature>
<feature type="domain" description="Rhodanese" evidence="4">
    <location>
        <begin position="19"/>
        <end position="129"/>
    </location>
</feature>
<dbReference type="PATRIC" id="fig|1348663.4.peg.1971"/>
<dbReference type="Gene3D" id="3.40.250.10">
    <property type="entry name" value="Rhodanese-like domain"/>
    <property type="match status" value="2"/>
</dbReference>
<keyword evidence="6" id="KW-1185">Reference proteome</keyword>
<dbReference type="PANTHER" id="PTHR11364:SF27">
    <property type="entry name" value="SULFURTRANSFERASE"/>
    <property type="match status" value="1"/>
</dbReference>
<keyword evidence="5" id="KW-0670">Pyruvate</keyword>
<feature type="compositionally biased region" description="Basic residues" evidence="3">
    <location>
        <begin position="283"/>
        <end position="293"/>
    </location>
</feature>
<dbReference type="HOGENOM" id="CLU_796401_0_0_11"/>
<feature type="region of interest" description="Disordered" evidence="3">
    <location>
        <begin position="173"/>
        <end position="256"/>
    </location>
</feature>
<dbReference type="PROSITE" id="PS50206">
    <property type="entry name" value="RHODANESE_3"/>
    <property type="match status" value="1"/>
</dbReference>
<proteinExistence type="predicted"/>
<dbReference type="Proteomes" id="UP000027178">
    <property type="component" value="Unassembled WGS sequence"/>
</dbReference>
<dbReference type="Pfam" id="PF00581">
    <property type="entry name" value="Rhodanese"/>
    <property type="match status" value="1"/>
</dbReference>
<evidence type="ECO:0000256" key="2">
    <source>
        <dbReference type="ARBA" id="ARBA00022737"/>
    </source>
</evidence>
<gene>
    <name evidence="5" type="ORF">KCH_20430</name>
</gene>
<dbReference type="InterPro" id="IPR045078">
    <property type="entry name" value="TST/MPST-like"/>
</dbReference>
<keyword evidence="2" id="KW-0677">Repeat</keyword>
<name>A0A066Z7D7_9ACTN</name>
<evidence type="ECO:0000313" key="5">
    <source>
        <dbReference type="EMBL" id="KDN86226.1"/>
    </source>
</evidence>
<dbReference type="RefSeq" id="WP_341865365.1">
    <property type="nucleotide sequence ID" value="NZ_KK853997.1"/>
</dbReference>